<evidence type="ECO:0000313" key="2">
    <source>
        <dbReference type="Proteomes" id="UP001252613"/>
    </source>
</evidence>
<sequence length="202" mass="21567">MANGRQLFFRSQSLEAHLGGQLDVHAQSIGQSSCLFNQHRVGIGNGLEMDVAAKPVLFSQQPRHSYQLLHGVIRRTNDAGAQEQTTDAVAAIKIQGQPHHLLRREAGPWHIAGATVDTVLAVVQAEVGQQHLQQRDTAPIRRVAVTDPHAIGGAQPFAASRAALGSTTAGARGIVFGSVGENAKLGDQFHGNLFILYACTVF</sequence>
<comment type="caution">
    <text evidence="1">The sequence shown here is derived from an EMBL/GenBank/DDBJ whole genome shotgun (WGS) entry which is preliminary data.</text>
</comment>
<dbReference type="Proteomes" id="UP001252613">
    <property type="component" value="Unassembled WGS sequence"/>
</dbReference>
<protein>
    <submittedName>
        <fullName evidence="1">Uncharacterized protein</fullName>
    </submittedName>
</protein>
<proteinExistence type="predicted"/>
<reference evidence="1" key="1">
    <citation type="submission" date="2023-07" db="EMBL/GenBank/DDBJ databases">
        <title>Sorghum-associated microbial communities from plants grown in Nebraska, USA.</title>
        <authorList>
            <person name="Schachtman D."/>
        </authorList>
    </citation>
    <scope>NUCLEOTIDE SEQUENCE</scope>
    <source>
        <strain evidence="1">3432</strain>
    </source>
</reference>
<accession>A0AAW8M4I5</accession>
<evidence type="ECO:0000313" key="1">
    <source>
        <dbReference type="EMBL" id="MDR6956625.1"/>
    </source>
</evidence>
<dbReference type="AlphaFoldDB" id="A0AAW8M4I5"/>
<dbReference type="EMBL" id="JAVDVC010000001">
    <property type="protein sequence ID" value="MDR6956625.1"/>
    <property type="molecule type" value="Genomic_DNA"/>
</dbReference>
<gene>
    <name evidence="1" type="ORF">J2W43_000588</name>
</gene>
<organism evidence="1 2">
    <name type="scientific">Pseudomonas brassicacearum</name>
    <dbReference type="NCBI Taxonomy" id="930166"/>
    <lineage>
        <taxon>Bacteria</taxon>
        <taxon>Pseudomonadati</taxon>
        <taxon>Pseudomonadota</taxon>
        <taxon>Gammaproteobacteria</taxon>
        <taxon>Pseudomonadales</taxon>
        <taxon>Pseudomonadaceae</taxon>
        <taxon>Pseudomonas</taxon>
    </lineage>
</organism>
<name>A0AAW8M4I5_9PSED</name>